<dbReference type="InterPro" id="IPR003594">
    <property type="entry name" value="HATPase_dom"/>
</dbReference>
<keyword evidence="6" id="KW-0902">Two-component regulatory system</keyword>
<evidence type="ECO:0000256" key="2">
    <source>
        <dbReference type="ARBA" id="ARBA00012438"/>
    </source>
</evidence>
<keyword evidence="3" id="KW-0597">Phosphoprotein</keyword>
<dbReference type="Gene3D" id="3.30.565.10">
    <property type="entry name" value="Histidine kinase-like ATPase, C-terminal domain"/>
    <property type="match status" value="1"/>
</dbReference>
<dbReference type="GO" id="GO:0016301">
    <property type="term" value="F:kinase activity"/>
    <property type="evidence" value="ECO:0007669"/>
    <property type="project" value="UniProtKB-KW"/>
</dbReference>
<keyword evidence="4" id="KW-0808">Transferase</keyword>
<feature type="region of interest" description="Disordered" evidence="7">
    <location>
        <begin position="125"/>
        <end position="157"/>
    </location>
</feature>
<dbReference type="InterPro" id="IPR050980">
    <property type="entry name" value="2C_sensor_his_kinase"/>
</dbReference>
<evidence type="ECO:0000256" key="1">
    <source>
        <dbReference type="ARBA" id="ARBA00000085"/>
    </source>
</evidence>
<evidence type="ECO:0000256" key="3">
    <source>
        <dbReference type="ARBA" id="ARBA00022553"/>
    </source>
</evidence>
<dbReference type="InterPro" id="IPR005467">
    <property type="entry name" value="His_kinase_dom"/>
</dbReference>
<evidence type="ECO:0000256" key="4">
    <source>
        <dbReference type="ARBA" id="ARBA00022679"/>
    </source>
</evidence>
<evidence type="ECO:0000259" key="8">
    <source>
        <dbReference type="PROSITE" id="PS50109"/>
    </source>
</evidence>
<gene>
    <name evidence="9" type="ORF">QWJ41_08720</name>
</gene>
<evidence type="ECO:0000313" key="10">
    <source>
        <dbReference type="Proteomes" id="UP001168363"/>
    </source>
</evidence>
<feature type="compositionally biased region" description="Low complexity" evidence="7">
    <location>
        <begin position="125"/>
        <end position="141"/>
    </location>
</feature>
<organism evidence="9 10">
    <name type="scientific">Nocardioides cremeus</name>
    <dbReference type="NCBI Taxonomy" id="3058044"/>
    <lineage>
        <taxon>Bacteria</taxon>
        <taxon>Bacillati</taxon>
        <taxon>Actinomycetota</taxon>
        <taxon>Actinomycetes</taxon>
        <taxon>Propionibacteriales</taxon>
        <taxon>Nocardioidaceae</taxon>
        <taxon>Nocardioides</taxon>
    </lineage>
</organism>
<dbReference type="EMBL" id="JAULSC010000006">
    <property type="protein sequence ID" value="MDO3395796.1"/>
    <property type="molecule type" value="Genomic_DNA"/>
</dbReference>
<evidence type="ECO:0000256" key="5">
    <source>
        <dbReference type="ARBA" id="ARBA00022777"/>
    </source>
</evidence>
<dbReference type="PROSITE" id="PS50109">
    <property type="entry name" value="HIS_KIN"/>
    <property type="match status" value="1"/>
</dbReference>
<dbReference type="SUPFAM" id="SSF55874">
    <property type="entry name" value="ATPase domain of HSP90 chaperone/DNA topoisomerase II/histidine kinase"/>
    <property type="match status" value="1"/>
</dbReference>
<comment type="caution">
    <text evidence="9">The sequence shown here is derived from an EMBL/GenBank/DDBJ whole genome shotgun (WGS) entry which is preliminary data.</text>
</comment>
<dbReference type="InterPro" id="IPR004358">
    <property type="entry name" value="Sig_transdc_His_kin-like_C"/>
</dbReference>
<dbReference type="SMART" id="SM00387">
    <property type="entry name" value="HATPase_c"/>
    <property type="match status" value="1"/>
</dbReference>
<accession>A0ABT8TPB3</accession>
<dbReference type="RefSeq" id="WP_302707349.1">
    <property type="nucleotide sequence ID" value="NZ_JAULSC010000006.1"/>
</dbReference>
<keyword evidence="10" id="KW-1185">Reference proteome</keyword>
<sequence length="341" mass="36318">MPIAVLAVVVATVLVHGLSRDAATASSWLAAGSLLALLVAWARARAACSRTTRELDQVCARVDETERLLGEDEDTLHEVRTALAGLVLSDRLLQEHDELLDEQTRDRLLHLRERDLDRIQHLLSGGLHHLPPAPEPAASEAEQPETDPAPTDDGVDDAADEVPVTALVVDALTAAQMRGEPVEEHGPALPDATVRAEPHDVAEILDILLRNAARHAPGARVEVDVEPAEHSVCVRVRDEGPGVPEGLRSTLFTRGARGPSSPGSGLGLAVARRLAERNDGALHLETTGPEGTTFALHLPAGGLDDHDAIDHQHEHDTTTEDATMPTTDRLVAVPSCHAHSA</sequence>
<feature type="domain" description="Histidine kinase" evidence="8">
    <location>
        <begin position="74"/>
        <end position="302"/>
    </location>
</feature>
<dbReference type="Proteomes" id="UP001168363">
    <property type="component" value="Unassembled WGS sequence"/>
</dbReference>
<evidence type="ECO:0000256" key="6">
    <source>
        <dbReference type="ARBA" id="ARBA00023012"/>
    </source>
</evidence>
<comment type="catalytic activity">
    <reaction evidence="1">
        <text>ATP + protein L-histidine = ADP + protein N-phospho-L-histidine.</text>
        <dbReference type="EC" id="2.7.13.3"/>
    </reaction>
</comment>
<evidence type="ECO:0000256" key="7">
    <source>
        <dbReference type="SAM" id="MobiDB-lite"/>
    </source>
</evidence>
<dbReference type="PANTHER" id="PTHR44936">
    <property type="entry name" value="SENSOR PROTEIN CREC"/>
    <property type="match status" value="1"/>
</dbReference>
<keyword evidence="5 9" id="KW-0418">Kinase</keyword>
<protein>
    <recommendedName>
        <fullName evidence="2">histidine kinase</fullName>
        <ecNumber evidence="2">2.7.13.3</ecNumber>
    </recommendedName>
</protein>
<dbReference type="InterPro" id="IPR036890">
    <property type="entry name" value="HATPase_C_sf"/>
</dbReference>
<dbReference type="PRINTS" id="PR00344">
    <property type="entry name" value="BCTRLSENSOR"/>
</dbReference>
<proteinExistence type="predicted"/>
<dbReference type="Pfam" id="PF02518">
    <property type="entry name" value="HATPase_c"/>
    <property type="match status" value="1"/>
</dbReference>
<dbReference type="PANTHER" id="PTHR44936:SF9">
    <property type="entry name" value="SENSOR PROTEIN CREC"/>
    <property type="match status" value="1"/>
</dbReference>
<dbReference type="EC" id="2.7.13.3" evidence="2"/>
<evidence type="ECO:0000313" key="9">
    <source>
        <dbReference type="EMBL" id="MDO3395796.1"/>
    </source>
</evidence>
<name>A0ABT8TPB3_9ACTN</name>
<reference evidence="9" key="1">
    <citation type="submission" date="2023-06" db="EMBL/GenBank/DDBJ databases">
        <title>Genome sequence of Nocardioides sp. SOB44.</title>
        <authorList>
            <person name="Zhang G."/>
        </authorList>
    </citation>
    <scope>NUCLEOTIDE SEQUENCE</scope>
    <source>
        <strain evidence="9">SOB44</strain>
    </source>
</reference>